<dbReference type="InterPro" id="IPR010982">
    <property type="entry name" value="Lambda_DNA-bd_dom_sf"/>
</dbReference>
<dbReference type="InterPro" id="IPR039538">
    <property type="entry name" value="BetI_C"/>
</dbReference>
<dbReference type="Gene3D" id="1.10.357.10">
    <property type="entry name" value="Tetracycline Repressor, domain 2"/>
    <property type="match status" value="1"/>
</dbReference>
<keyword evidence="4" id="KW-0804">Transcription</keyword>
<feature type="DNA-binding region" description="H-T-H motif" evidence="5">
    <location>
        <begin position="111"/>
        <end position="130"/>
    </location>
</feature>
<evidence type="ECO:0000256" key="3">
    <source>
        <dbReference type="ARBA" id="ARBA00023125"/>
    </source>
</evidence>
<dbReference type="PRINTS" id="PR00455">
    <property type="entry name" value="HTHTETR"/>
</dbReference>
<dbReference type="SUPFAM" id="SSF48498">
    <property type="entry name" value="Tetracyclin repressor-like, C-terminal domain"/>
    <property type="match status" value="1"/>
</dbReference>
<dbReference type="Pfam" id="PF13977">
    <property type="entry name" value="TetR_C_6"/>
    <property type="match status" value="1"/>
</dbReference>
<proteinExistence type="predicted"/>
<dbReference type="PROSITE" id="PS50977">
    <property type="entry name" value="HTH_TETR_2"/>
    <property type="match status" value="1"/>
</dbReference>
<keyword evidence="1" id="KW-0678">Repressor</keyword>
<feature type="domain" description="HTH tetR-type" evidence="7">
    <location>
        <begin position="88"/>
        <end position="148"/>
    </location>
</feature>
<comment type="caution">
    <text evidence="8">The sequence shown here is derived from an EMBL/GenBank/DDBJ whole genome shotgun (WGS) entry which is preliminary data.</text>
</comment>
<sequence>MEVELNDRIRQVVSRIAPTQREAAQVIGLDPTKLSKSLNGVRRFSTDELGRMASAGDVSVDWLLHGHGQGPQDRKPVTAERFDDVSDDERRRRFLEEAWRLIAEKGYHAVRVSDIAAACGTSSGAVHYYFPGKQEILEAAMRYCVEQTFKRQYAALRDVDDARERLERLIDNQVPAGGSIANEWSVWLQFWCESALRPELRPIHNDFYARWRETVIRIIRRGERQGVFRDVDAEEVALRFTSLTDGLGIQVMTGMPGVTPQRMRAILLDFMHRELLVDSDGRVA</sequence>
<name>A0A6M1QZL0_9ACTN</name>
<dbReference type="CDD" id="cd00093">
    <property type="entry name" value="HTH_XRE"/>
    <property type="match status" value="1"/>
</dbReference>
<evidence type="ECO:0000256" key="1">
    <source>
        <dbReference type="ARBA" id="ARBA00022491"/>
    </source>
</evidence>
<dbReference type="InterPro" id="IPR036271">
    <property type="entry name" value="Tet_transcr_reg_TetR-rel_C_sf"/>
</dbReference>
<dbReference type="SMART" id="SM00530">
    <property type="entry name" value="HTH_XRE"/>
    <property type="match status" value="1"/>
</dbReference>
<dbReference type="GO" id="GO:0003700">
    <property type="term" value="F:DNA-binding transcription factor activity"/>
    <property type="evidence" value="ECO:0007669"/>
    <property type="project" value="TreeGrafter"/>
</dbReference>
<keyword evidence="9" id="KW-1185">Reference proteome</keyword>
<reference evidence="8 9" key="1">
    <citation type="submission" date="2020-02" db="EMBL/GenBank/DDBJ databases">
        <title>Whole-genome analyses of novel actinobacteria.</title>
        <authorList>
            <person name="Sahin N."/>
        </authorList>
    </citation>
    <scope>NUCLEOTIDE SEQUENCE [LARGE SCALE GENOMIC DNA]</scope>
    <source>
        <strain evidence="8 9">KC13</strain>
    </source>
</reference>
<evidence type="ECO:0000313" key="9">
    <source>
        <dbReference type="Proteomes" id="UP000483261"/>
    </source>
</evidence>
<dbReference type="PANTHER" id="PTHR30055">
    <property type="entry name" value="HTH-TYPE TRANSCRIPTIONAL REGULATOR RUTR"/>
    <property type="match status" value="1"/>
</dbReference>
<evidence type="ECO:0000256" key="4">
    <source>
        <dbReference type="ARBA" id="ARBA00023163"/>
    </source>
</evidence>
<organism evidence="8 9">
    <name type="scientific">Nocardioides turkmenicus</name>
    <dbReference type="NCBI Taxonomy" id="2711220"/>
    <lineage>
        <taxon>Bacteria</taxon>
        <taxon>Bacillati</taxon>
        <taxon>Actinomycetota</taxon>
        <taxon>Actinomycetes</taxon>
        <taxon>Propionibacteriales</taxon>
        <taxon>Nocardioidaceae</taxon>
        <taxon>Nocardioides</taxon>
    </lineage>
</organism>
<dbReference type="AlphaFoldDB" id="A0A6M1QZL0"/>
<dbReference type="PROSITE" id="PS50943">
    <property type="entry name" value="HTH_CROC1"/>
    <property type="match status" value="1"/>
</dbReference>
<evidence type="ECO:0000313" key="8">
    <source>
        <dbReference type="EMBL" id="NGN92832.1"/>
    </source>
</evidence>
<dbReference type="SUPFAM" id="SSF47413">
    <property type="entry name" value="lambda repressor-like DNA-binding domains"/>
    <property type="match status" value="1"/>
</dbReference>
<dbReference type="GO" id="GO:0000976">
    <property type="term" value="F:transcription cis-regulatory region binding"/>
    <property type="evidence" value="ECO:0007669"/>
    <property type="project" value="TreeGrafter"/>
</dbReference>
<evidence type="ECO:0000259" key="7">
    <source>
        <dbReference type="PROSITE" id="PS50977"/>
    </source>
</evidence>
<dbReference type="Proteomes" id="UP000483261">
    <property type="component" value="Unassembled WGS sequence"/>
</dbReference>
<keyword evidence="2" id="KW-0805">Transcription regulation</keyword>
<dbReference type="InterPro" id="IPR050109">
    <property type="entry name" value="HTH-type_TetR-like_transc_reg"/>
</dbReference>
<dbReference type="SUPFAM" id="SSF46689">
    <property type="entry name" value="Homeodomain-like"/>
    <property type="match status" value="1"/>
</dbReference>
<dbReference type="PANTHER" id="PTHR30055:SF238">
    <property type="entry name" value="MYCOFACTOCIN BIOSYNTHESIS TRANSCRIPTIONAL REGULATOR MFTR-RELATED"/>
    <property type="match status" value="1"/>
</dbReference>
<evidence type="ECO:0000259" key="6">
    <source>
        <dbReference type="PROSITE" id="PS50943"/>
    </source>
</evidence>
<gene>
    <name evidence="8" type="ORF">G5C66_08805</name>
</gene>
<dbReference type="EMBL" id="JAALAA010000006">
    <property type="protein sequence ID" value="NGN92832.1"/>
    <property type="molecule type" value="Genomic_DNA"/>
</dbReference>
<protein>
    <submittedName>
        <fullName evidence="8">TetR family transcriptional regulator</fullName>
    </submittedName>
</protein>
<dbReference type="RefSeq" id="WP_165110584.1">
    <property type="nucleotide sequence ID" value="NZ_JAALAA010000006.1"/>
</dbReference>
<dbReference type="InterPro" id="IPR001387">
    <property type="entry name" value="Cro/C1-type_HTH"/>
</dbReference>
<evidence type="ECO:0000256" key="5">
    <source>
        <dbReference type="PROSITE-ProRule" id="PRU00335"/>
    </source>
</evidence>
<feature type="domain" description="HTH cro/C1-type" evidence="6">
    <location>
        <begin position="19"/>
        <end position="63"/>
    </location>
</feature>
<accession>A0A6M1QZL0</accession>
<dbReference type="InterPro" id="IPR001647">
    <property type="entry name" value="HTH_TetR"/>
</dbReference>
<dbReference type="Pfam" id="PF00440">
    <property type="entry name" value="TetR_N"/>
    <property type="match status" value="1"/>
</dbReference>
<keyword evidence="3 5" id="KW-0238">DNA-binding</keyword>
<dbReference type="InterPro" id="IPR009057">
    <property type="entry name" value="Homeodomain-like_sf"/>
</dbReference>
<dbReference type="Gene3D" id="1.10.260.40">
    <property type="entry name" value="lambda repressor-like DNA-binding domains"/>
    <property type="match status" value="1"/>
</dbReference>
<evidence type="ECO:0000256" key="2">
    <source>
        <dbReference type="ARBA" id="ARBA00023015"/>
    </source>
</evidence>